<proteinExistence type="inferred from homology"/>
<dbReference type="NCBIfam" id="NF004051">
    <property type="entry name" value="PRK05571.1"/>
    <property type="match status" value="1"/>
</dbReference>
<gene>
    <name evidence="2" type="ORF">COT91_00795</name>
</gene>
<dbReference type="Proteomes" id="UP000230557">
    <property type="component" value="Unassembled WGS sequence"/>
</dbReference>
<dbReference type="InterPro" id="IPR003500">
    <property type="entry name" value="RpiB_LacA_LacB"/>
</dbReference>
<evidence type="ECO:0000256" key="1">
    <source>
        <dbReference type="ARBA" id="ARBA00008754"/>
    </source>
</evidence>
<dbReference type="SUPFAM" id="SSF89623">
    <property type="entry name" value="Ribose/Galactose isomerase RpiB/AlsB"/>
    <property type="match status" value="1"/>
</dbReference>
<keyword evidence="2" id="KW-0413">Isomerase</keyword>
<dbReference type="GO" id="GO:0004751">
    <property type="term" value="F:ribose-5-phosphate isomerase activity"/>
    <property type="evidence" value="ECO:0007669"/>
    <property type="project" value="TreeGrafter"/>
</dbReference>
<evidence type="ECO:0000313" key="2">
    <source>
        <dbReference type="EMBL" id="PIR97551.1"/>
    </source>
</evidence>
<comment type="similarity">
    <text evidence="1">Belongs to the LacAB/RpiB family.</text>
</comment>
<dbReference type="GO" id="GO:0009052">
    <property type="term" value="P:pentose-phosphate shunt, non-oxidative branch"/>
    <property type="evidence" value="ECO:0007669"/>
    <property type="project" value="TreeGrafter"/>
</dbReference>
<dbReference type="NCBIfam" id="TIGR00689">
    <property type="entry name" value="rpiB_lacA_lacB"/>
    <property type="match status" value="1"/>
</dbReference>
<sequence length="150" mass="16563">MIYIASDHAGFQLKGVLVEHLKSNGVEVTDCGPHEFDKADDYPDFVLPCAEKVARGGSEAKGIVLGYSGQGEAMAANKVKGVRAVLYYGSEKEIIKLTRQHNNANVLSLGANFVNDKEAKKVVDLWLETKYESGRHEKRLKKISDYEFSA</sequence>
<dbReference type="PIRSF" id="PIRSF005384">
    <property type="entry name" value="RpiB_LacA_B"/>
    <property type="match status" value="1"/>
</dbReference>
<reference evidence="3" key="1">
    <citation type="submission" date="2017-09" db="EMBL/GenBank/DDBJ databases">
        <title>Depth-based differentiation of microbial function through sediment-hosted aquifers and enrichment of novel symbionts in the deep terrestrial subsurface.</title>
        <authorList>
            <person name="Probst A.J."/>
            <person name="Ladd B."/>
            <person name="Jarett J.K."/>
            <person name="Geller-Mcgrath D.E."/>
            <person name="Sieber C.M.K."/>
            <person name="Emerson J.B."/>
            <person name="Anantharaman K."/>
            <person name="Thomas B.C."/>
            <person name="Malmstrom R."/>
            <person name="Stieglmeier M."/>
            <person name="Klingl A."/>
            <person name="Woyke T."/>
            <person name="Ryan C.M."/>
            <person name="Banfield J.F."/>
        </authorList>
    </citation>
    <scope>NUCLEOTIDE SEQUENCE [LARGE SCALE GENOMIC DNA]</scope>
</reference>
<dbReference type="PANTHER" id="PTHR30345:SF0">
    <property type="entry name" value="DNA DAMAGE-REPAIR_TOLERATION PROTEIN DRT102"/>
    <property type="match status" value="1"/>
</dbReference>
<dbReference type="PANTHER" id="PTHR30345">
    <property type="entry name" value="RIBOSE-5-PHOSPHATE ISOMERASE B"/>
    <property type="match status" value="1"/>
</dbReference>
<protein>
    <submittedName>
        <fullName evidence="2">Ribose-5-phosphate isomerase</fullName>
    </submittedName>
</protein>
<comment type="caution">
    <text evidence="2">The sequence shown here is derived from an EMBL/GenBank/DDBJ whole genome shotgun (WGS) entry which is preliminary data.</text>
</comment>
<dbReference type="InterPro" id="IPR036569">
    <property type="entry name" value="RpiB_LacA_LacB_sf"/>
</dbReference>
<name>A0A2H0VEN9_9BACT</name>
<dbReference type="AlphaFoldDB" id="A0A2H0VEN9"/>
<evidence type="ECO:0000313" key="3">
    <source>
        <dbReference type="Proteomes" id="UP000230557"/>
    </source>
</evidence>
<accession>A0A2H0VEN9</accession>
<dbReference type="Pfam" id="PF02502">
    <property type="entry name" value="LacAB_rpiB"/>
    <property type="match status" value="1"/>
</dbReference>
<dbReference type="GO" id="GO:0019316">
    <property type="term" value="P:D-allose catabolic process"/>
    <property type="evidence" value="ECO:0007669"/>
    <property type="project" value="TreeGrafter"/>
</dbReference>
<dbReference type="Gene3D" id="3.40.1400.10">
    <property type="entry name" value="Sugar-phosphate isomerase, RpiB/LacA/LacB"/>
    <property type="match status" value="1"/>
</dbReference>
<dbReference type="EMBL" id="PFAJ01000009">
    <property type="protein sequence ID" value="PIR97551.1"/>
    <property type="molecule type" value="Genomic_DNA"/>
</dbReference>
<organism evidence="2 3">
    <name type="scientific">Candidatus Doudnabacteria bacterium CG10_big_fil_rev_8_21_14_0_10_41_10</name>
    <dbReference type="NCBI Taxonomy" id="1974551"/>
    <lineage>
        <taxon>Bacteria</taxon>
        <taxon>Candidatus Doudnaibacteriota</taxon>
    </lineage>
</organism>